<dbReference type="SMART" id="SM00173">
    <property type="entry name" value="RAS"/>
    <property type="match status" value="1"/>
</dbReference>
<feature type="non-terminal residue" evidence="3">
    <location>
        <position position="1"/>
    </location>
</feature>
<proteinExistence type="predicted"/>
<dbReference type="InterPro" id="IPR027417">
    <property type="entry name" value="P-loop_NTPase"/>
</dbReference>
<dbReference type="EMBL" id="DS469655">
    <property type="protein sequence ID" value="EDO37078.1"/>
    <property type="molecule type" value="Genomic_DNA"/>
</dbReference>
<dbReference type="SMART" id="SM00175">
    <property type="entry name" value="RAB"/>
    <property type="match status" value="1"/>
</dbReference>
<dbReference type="FunFam" id="3.40.50.300:FF:001329">
    <property type="entry name" value="Small GTP-binding protein, putative"/>
    <property type="match status" value="1"/>
</dbReference>
<dbReference type="GO" id="GO:0003924">
    <property type="term" value="F:GTPase activity"/>
    <property type="evidence" value="ECO:0000318"/>
    <property type="project" value="GO_Central"/>
</dbReference>
<dbReference type="eggNOG" id="KOG0095">
    <property type="taxonomic scope" value="Eukaryota"/>
</dbReference>
<keyword evidence="2" id="KW-0342">GTP-binding</keyword>
<dbReference type="PRINTS" id="PR00449">
    <property type="entry name" value="RASTRNSFRMNG"/>
</dbReference>
<dbReference type="KEGG" id="nve:5508564"/>
<evidence type="ECO:0000256" key="1">
    <source>
        <dbReference type="ARBA" id="ARBA00022741"/>
    </source>
</evidence>
<dbReference type="Gene3D" id="3.40.50.300">
    <property type="entry name" value="P-loop containing nucleotide triphosphate hydrolases"/>
    <property type="match status" value="1"/>
</dbReference>
<dbReference type="InterPro" id="IPR050227">
    <property type="entry name" value="Rab"/>
</dbReference>
<dbReference type="SUPFAM" id="SSF52540">
    <property type="entry name" value="P-loop containing nucleoside triphosphate hydrolases"/>
    <property type="match status" value="1"/>
</dbReference>
<evidence type="ECO:0000256" key="2">
    <source>
        <dbReference type="ARBA" id="ARBA00023134"/>
    </source>
</evidence>
<dbReference type="NCBIfam" id="TIGR00231">
    <property type="entry name" value="small_GTP"/>
    <property type="match status" value="1"/>
</dbReference>
<dbReference type="InParanoid" id="A7SGW1"/>
<dbReference type="STRING" id="45351.A7SGW1"/>
<reference evidence="3 4" key="1">
    <citation type="journal article" date="2007" name="Science">
        <title>Sea anemone genome reveals ancestral eumetazoan gene repertoire and genomic organization.</title>
        <authorList>
            <person name="Putnam N.H."/>
            <person name="Srivastava M."/>
            <person name="Hellsten U."/>
            <person name="Dirks B."/>
            <person name="Chapman J."/>
            <person name="Salamov A."/>
            <person name="Terry A."/>
            <person name="Shapiro H."/>
            <person name="Lindquist E."/>
            <person name="Kapitonov V.V."/>
            <person name="Jurka J."/>
            <person name="Genikhovich G."/>
            <person name="Grigoriev I.V."/>
            <person name="Lucas S.M."/>
            <person name="Steele R.E."/>
            <person name="Finnerty J.R."/>
            <person name="Technau U."/>
            <person name="Martindale M.Q."/>
            <person name="Rokhsar D.S."/>
        </authorList>
    </citation>
    <scope>NUCLEOTIDE SEQUENCE [LARGE SCALE GENOMIC DNA]</scope>
    <source>
        <strain evidence="4">CH2 X CH6</strain>
    </source>
</reference>
<dbReference type="GO" id="GO:0005525">
    <property type="term" value="F:GTP binding"/>
    <property type="evidence" value="ECO:0000318"/>
    <property type="project" value="GO_Central"/>
</dbReference>
<gene>
    <name evidence="3" type="ORF">NEMVEDRAFT_v1g117826</name>
</gene>
<dbReference type="GO" id="GO:0016192">
    <property type="term" value="P:vesicle-mediated transport"/>
    <property type="evidence" value="ECO:0000318"/>
    <property type="project" value="GO_Central"/>
</dbReference>
<name>A7SGW1_NEMVE</name>
<keyword evidence="1" id="KW-0547">Nucleotide-binding</keyword>
<dbReference type="Proteomes" id="UP000001593">
    <property type="component" value="Unassembled WGS sequence"/>
</dbReference>
<dbReference type="PROSITE" id="PS51419">
    <property type="entry name" value="RAB"/>
    <property type="match status" value="1"/>
</dbReference>
<dbReference type="PANTHER" id="PTHR47977">
    <property type="entry name" value="RAS-RELATED PROTEIN RAB"/>
    <property type="match status" value="1"/>
</dbReference>
<dbReference type="HOGENOM" id="CLU_041217_10_6_1"/>
<dbReference type="OMA" id="HHDCDIV"/>
<dbReference type="OrthoDB" id="28034at2759"/>
<evidence type="ECO:0000313" key="4">
    <source>
        <dbReference type="Proteomes" id="UP000001593"/>
    </source>
</evidence>
<dbReference type="InterPro" id="IPR005225">
    <property type="entry name" value="Small_GTP-bd"/>
</dbReference>
<dbReference type="Pfam" id="PF00071">
    <property type="entry name" value="Ras"/>
    <property type="match status" value="1"/>
</dbReference>
<protein>
    <submittedName>
        <fullName evidence="3">Uncharacterized protein</fullName>
    </submittedName>
</protein>
<dbReference type="AlphaFoldDB" id="A7SGW1"/>
<accession>A7SGW1</accession>
<organism evidence="3 4">
    <name type="scientific">Nematostella vectensis</name>
    <name type="common">Starlet sea anemone</name>
    <dbReference type="NCBI Taxonomy" id="45351"/>
    <lineage>
        <taxon>Eukaryota</taxon>
        <taxon>Metazoa</taxon>
        <taxon>Cnidaria</taxon>
        <taxon>Anthozoa</taxon>
        <taxon>Hexacorallia</taxon>
        <taxon>Actiniaria</taxon>
        <taxon>Edwardsiidae</taxon>
        <taxon>Nematostella</taxon>
    </lineage>
</organism>
<dbReference type="SMART" id="SM00174">
    <property type="entry name" value="RHO"/>
    <property type="match status" value="1"/>
</dbReference>
<keyword evidence="4" id="KW-1185">Reference proteome</keyword>
<dbReference type="PROSITE" id="PS51421">
    <property type="entry name" value="RAS"/>
    <property type="match status" value="1"/>
</dbReference>
<dbReference type="PhylomeDB" id="A7SGW1"/>
<evidence type="ECO:0000313" key="3">
    <source>
        <dbReference type="EMBL" id="EDO37078.1"/>
    </source>
</evidence>
<dbReference type="InterPro" id="IPR001806">
    <property type="entry name" value="Small_GTPase"/>
</dbReference>
<sequence>MADLYAERGPLFKVVLLGEAGVGKTSLFYRLKENHFTPGRRNTIGIDSCSKFVKIGEKQVTLSVWDTAGVERFRTVTKNYYRGAHACILMFNVDDPGSLQYLLHWIHDTDEFCPDALKVLVANKIDLDEQVTTESVELFASSHECHLTFRISAKTGEGIGKACTQIAKALLRE</sequence>
<dbReference type="CDD" id="cd00154">
    <property type="entry name" value="Rab"/>
    <property type="match status" value="1"/>
</dbReference>